<sequence length="118" mass="13322">MPELKLQSKKREEALMDVLESTALEKVALAELLNAGAEEMRGVMDLEDVSVDKLIDFQSSLNSIIQNGIEVQKMLQDDMKYSLNINNVESGTIEIEEVITEEIVDGKKRIKKIITKKE</sequence>
<dbReference type="Pfam" id="PF26595">
    <property type="entry name" value="A_ENA"/>
    <property type="match status" value="1"/>
</dbReference>
<dbReference type="InterPro" id="IPR058705">
    <property type="entry name" value="A_ENA"/>
</dbReference>
<proteinExistence type="predicted"/>
<reference evidence="2" key="1">
    <citation type="submission" date="2017-09" db="EMBL/GenBank/DDBJ databases">
        <authorList>
            <person name="Varghese N."/>
            <person name="Submissions S."/>
        </authorList>
    </citation>
    <scope>NUCLEOTIDE SEQUENCE [LARGE SCALE GENOMIC DNA]</scope>
    <source>
        <strain evidence="2">MSL47</strain>
    </source>
</reference>
<protein>
    <submittedName>
        <fullName evidence="1">Uncharacterized protein</fullName>
    </submittedName>
</protein>
<dbReference type="RefSeq" id="WP_097018726.1">
    <property type="nucleotide sequence ID" value="NZ_OBDZ01000022.1"/>
</dbReference>
<evidence type="ECO:0000313" key="1">
    <source>
        <dbReference type="EMBL" id="SNY37535.1"/>
    </source>
</evidence>
<keyword evidence="2" id="KW-1185">Reference proteome</keyword>
<evidence type="ECO:0000313" key="2">
    <source>
        <dbReference type="Proteomes" id="UP000219573"/>
    </source>
</evidence>
<dbReference type="AlphaFoldDB" id="A0A285HP79"/>
<gene>
    <name evidence="1" type="ORF">SAMN06265827_12237</name>
</gene>
<accession>A0A285HP79</accession>
<name>A0A285HP79_9FIRM</name>
<dbReference type="EMBL" id="OBDZ01000022">
    <property type="protein sequence ID" value="SNY37535.1"/>
    <property type="molecule type" value="Genomic_DNA"/>
</dbReference>
<dbReference type="OrthoDB" id="2112969at2"/>
<dbReference type="STRING" id="1413210.U472_11965"/>
<dbReference type="Proteomes" id="UP000219573">
    <property type="component" value="Unassembled WGS sequence"/>
</dbReference>
<organism evidence="1 2">
    <name type="scientific">Orenia metallireducens</name>
    <dbReference type="NCBI Taxonomy" id="1413210"/>
    <lineage>
        <taxon>Bacteria</taxon>
        <taxon>Bacillati</taxon>
        <taxon>Bacillota</taxon>
        <taxon>Clostridia</taxon>
        <taxon>Halanaerobiales</taxon>
        <taxon>Halobacteroidaceae</taxon>
        <taxon>Orenia</taxon>
    </lineage>
</organism>